<evidence type="ECO:0000259" key="4">
    <source>
        <dbReference type="Pfam" id="PF01613"/>
    </source>
</evidence>
<evidence type="ECO:0000313" key="6">
    <source>
        <dbReference type="Proteomes" id="UP000031668"/>
    </source>
</evidence>
<feature type="domain" description="Flavin reductase like" evidence="4">
    <location>
        <begin position="25"/>
        <end position="139"/>
    </location>
</feature>
<dbReference type="InterPro" id="IPR052174">
    <property type="entry name" value="Flavoredoxin"/>
</dbReference>
<keyword evidence="6" id="KW-1185">Reference proteome</keyword>
<dbReference type="Pfam" id="PF01613">
    <property type="entry name" value="Flavin_Reduct"/>
    <property type="match status" value="1"/>
</dbReference>
<sequence length="206" mass="23003">MGRRDSVSLQPVELNKAYRLLQVGPTTMISAKHNGNANVMAAAWVSLVGINKVMAYISPQAYTRGLMEESGLFAVQIPVVSQMETVLYAGEHSYRDRPDKNHKIPTFYLKEFDIPLVEGCAGWLVCKVIPNAAYDWNIICLWEKLPVRGVTIGFFAMDTGYLMKHLTNYEPYIMSPGGSFMPSAKEPGLTMVRAKTNTRVLLVLIQ</sequence>
<name>A0A0C2NFL2_THEKT</name>
<reference evidence="5 6" key="1">
    <citation type="journal article" date="2014" name="Genome Biol. Evol.">
        <title>The genome of the myxosporean Thelohanellus kitauei shows adaptations to nutrient acquisition within its fish host.</title>
        <authorList>
            <person name="Yang Y."/>
            <person name="Xiong J."/>
            <person name="Zhou Z."/>
            <person name="Huo F."/>
            <person name="Miao W."/>
            <person name="Ran C."/>
            <person name="Liu Y."/>
            <person name="Zhang J."/>
            <person name="Feng J."/>
            <person name="Wang M."/>
            <person name="Wang M."/>
            <person name="Wang L."/>
            <person name="Yao B."/>
        </authorList>
    </citation>
    <scope>NUCLEOTIDE SEQUENCE [LARGE SCALE GENOMIC DNA]</scope>
    <source>
        <strain evidence="5">Wuqing</strain>
    </source>
</reference>
<comment type="cofactor">
    <cofactor evidence="1">
        <name>FMN</name>
        <dbReference type="ChEBI" id="CHEBI:58210"/>
    </cofactor>
</comment>
<dbReference type="EMBL" id="JWZT01001095">
    <property type="protein sequence ID" value="KII72812.1"/>
    <property type="molecule type" value="Genomic_DNA"/>
</dbReference>
<dbReference type="InterPro" id="IPR002563">
    <property type="entry name" value="Flavin_Rdtase-like_dom"/>
</dbReference>
<organism evidence="5 6">
    <name type="scientific">Thelohanellus kitauei</name>
    <name type="common">Myxosporean</name>
    <dbReference type="NCBI Taxonomy" id="669202"/>
    <lineage>
        <taxon>Eukaryota</taxon>
        <taxon>Metazoa</taxon>
        <taxon>Cnidaria</taxon>
        <taxon>Myxozoa</taxon>
        <taxon>Myxosporea</taxon>
        <taxon>Bivalvulida</taxon>
        <taxon>Platysporina</taxon>
        <taxon>Myxobolidae</taxon>
        <taxon>Thelohanellus</taxon>
    </lineage>
</organism>
<dbReference type="OrthoDB" id="2145000at2759"/>
<dbReference type="PANTHER" id="PTHR43567">
    <property type="entry name" value="FLAVOREDOXIN-RELATED-RELATED"/>
    <property type="match status" value="1"/>
</dbReference>
<dbReference type="GO" id="GO:0010181">
    <property type="term" value="F:FMN binding"/>
    <property type="evidence" value="ECO:0007669"/>
    <property type="project" value="InterPro"/>
</dbReference>
<dbReference type="SUPFAM" id="SSF50475">
    <property type="entry name" value="FMN-binding split barrel"/>
    <property type="match status" value="1"/>
</dbReference>
<dbReference type="InterPro" id="IPR012349">
    <property type="entry name" value="Split_barrel_FMN-bd"/>
</dbReference>
<evidence type="ECO:0000313" key="5">
    <source>
        <dbReference type="EMBL" id="KII72812.1"/>
    </source>
</evidence>
<accession>A0A0C2NFL2</accession>
<evidence type="ECO:0000256" key="2">
    <source>
        <dbReference type="ARBA" id="ARBA00022630"/>
    </source>
</evidence>
<protein>
    <recommendedName>
        <fullName evidence="4">Flavin reductase like domain-containing protein</fullName>
    </recommendedName>
</protein>
<gene>
    <name evidence="5" type="ORF">RF11_00943</name>
</gene>
<proteinExistence type="inferred from homology"/>
<comment type="caution">
    <text evidence="5">The sequence shown here is derived from an EMBL/GenBank/DDBJ whole genome shotgun (WGS) entry which is preliminary data.</text>
</comment>
<dbReference type="AlphaFoldDB" id="A0A0C2NFL2"/>
<dbReference type="PANTHER" id="PTHR43567:SF1">
    <property type="entry name" value="FLAVOREDOXIN"/>
    <property type="match status" value="1"/>
</dbReference>
<dbReference type="Gene3D" id="2.30.110.10">
    <property type="entry name" value="Electron Transport, Fmn-binding Protein, Chain A"/>
    <property type="match status" value="1"/>
</dbReference>
<comment type="similarity">
    <text evidence="3">Belongs to the flavoredoxin family.</text>
</comment>
<evidence type="ECO:0000256" key="1">
    <source>
        <dbReference type="ARBA" id="ARBA00001917"/>
    </source>
</evidence>
<keyword evidence="2" id="KW-0285">Flavoprotein</keyword>
<evidence type="ECO:0000256" key="3">
    <source>
        <dbReference type="ARBA" id="ARBA00038054"/>
    </source>
</evidence>
<dbReference type="Proteomes" id="UP000031668">
    <property type="component" value="Unassembled WGS sequence"/>
</dbReference>